<reference evidence="2 3" key="1">
    <citation type="submission" date="2023-02" db="EMBL/GenBank/DDBJ databases">
        <title>Pseudomonas chrutzelriedensis sp. nov., a potently antifungal strain isolated from moss.</title>
        <authorList>
            <person name="Schnyder A."/>
            <person name="Kalawong R."/>
            <person name="Eberl L."/>
            <person name="Agnoli K."/>
        </authorList>
    </citation>
    <scope>NUCLEOTIDE SEQUENCE [LARGE SCALE GENOMIC DNA]</scope>
    <source>
        <strain evidence="2 3">681</strain>
    </source>
</reference>
<dbReference type="Proteomes" id="UP001159100">
    <property type="component" value="Unassembled WGS sequence"/>
</dbReference>
<dbReference type="Gene3D" id="3.40.50.300">
    <property type="entry name" value="P-loop containing nucleotide triphosphate hydrolases"/>
    <property type="match status" value="1"/>
</dbReference>
<gene>
    <name evidence="2" type="ORF">POF45_01775</name>
</gene>
<dbReference type="RefSeq" id="WP_282314875.1">
    <property type="nucleotide sequence ID" value="NZ_JARBWL010000001.1"/>
</dbReference>
<accession>A0ABT6QHA2</accession>
<sequence length="1187" mass="130108">MAIKTRKPTKPKTPRAPRAKKAGGGTAIGGGVHFQALVTAIVGVHILRGTALGWLDGLCHDRPIAVWAESEGPGDDLRIELENDQAIEVQVKKGLVRGDHLWTALLAIAEAINTGAFPYGLLVVASDTSKTIAEDLAVDIERLGQGRTDSLTAIGKDWNKRLRAANIPVQRVCQAMRIRVIHGLSFEDTSVIAAKEVLRHVCARKDAAEAAWNTLCQRAVQSIAKRGRWTLQDLVHLLKSEMIAIRDDDFPASLLNRHSEWVAKTSNHFSITGIRRKIPIAHLLPMHLGQISFERQEAADVSTALELYHSSTKREHSGGGYDSVWAGRFRTRVVVVAGPGLGKSTMIKELAHQYARDGFVVLSASLKPIAAAMAAGGAFYDLLLSHSLSGSGISPEQIMGPKRLNWVVLLDGLDECGAEHHEVAKHIYRFAQGHPNARVIVTTRPIGYATAALSDWTHYRLLPPVTSEGAANLAMLMTAVKESANEFSQPCDANVLPDTPEKIPPSEAVAISPQLLGMSAALIHRHRALPRTRFGLYSELIKLFTEHAVDGAPEQADIAIYVLDIIGWHLMCDPLMSFDALVERSADTLAPLIAKPALICRSDVRKAVAHWERVGLVEKVFHGGTELLTFIHKTFCEFVAARYTVRHSLQVMTHIIGQPSMREVLDFAVAMGLADELVGLYLDRHAAGTPGQLREALALLQNEDVLISDSRLKQLIQESFIAVERRAIDRFDIGMSLSTVGAKAFRLVADEAALRLKATDADVRLVAWGAIVTCGPSDYDAISVAAALAELLPGLNPFSLSNLLDRKDGSNRDLLQHLTLGALKAQSDDRVESFVRNDLGDKGLLTVGFIMKLNVVLRSRGIKELSLGIGETKTYEAAAELIGNDAQWVQASHELCRSIALAFAHSEITENRPQKLWRGFPQFSAFVRASGFMNAPVSDVFSWVRPHDAAAAHSTMRIVARSLPLNLFALAEEARELLNRLDEGSPPSIFRMLAGVDVPPPVWDNVASLQFKHEEVKRALLHTSGWISKVAVEICKQIPMTRDELELLLSEATGVPMRNIIMLAAHHNPENIAQMLVQRLKENSAGDISGLFEAIRNLEMPASLDLISSSLECLRSDSEITVESAIKLLRYWLSHGARIEKTPVAEALDQWFWRKKPTHRMISNSPVDSLKELLESMDLEGVTAPTA</sequence>
<evidence type="ECO:0000313" key="3">
    <source>
        <dbReference type="Proteomes" id="UP001159100"/>
    </source>
</evidence>
<feature type="compositionally biased region" description="Basic residues" evidence="1">
    <location>
        <begin position="1"/>
        <end position="21"/>
    </location>
</feature>
<evidence type="ECO:0000256" key="1">
    <source>
        <dbReference type="SAM" id="MobiDB-lite"/>
    </source>
</evidence>
<dbReference type="InterPro" id="IPR027417">
    <property type="entry name" value="P-loop_NTPase"/>
</dbReference>
<dbReference type="SUPFAM" id="SSF52540">
    <property type="entry name" value="P-loop containing nucleoside triphosphate hydrolases"/>
    <property type="match status" value="1"/>
</dbReference>
<organism evidence="2 3">
    <name type="scientific">Pseudomonas fungipugnans</name>
    <dbReference type="NCBI Taxonomy" id="3024217"/>
    <lineage>
        <taxon>Bacteria</taxon>
        <taxon>Pseudomonadati</taxon>
        <taxon>Pseudomonadota</taxon>
        <taxon>Gammaproteobacteria</taxon>
        <taxon>Pseudomonadales</taxon>
        <taxon>Pseudomonadaceae</taxon>
        <taxon>Pseudomonas</taxon>
    </lineage>
</organism>
<comment type="caution">
    <text evidence="2">The sequence shown here is derived from an EMBL/GenBank/DDBJ whole genome shotgun (WGS) entry which is preliminary data.</text>
</comment>
<proteinExistence type="predicted"/>
<protein>
    <recommendedName>
        <fullName evidence="4">NACHT domain-containing protein</fullName>
    </recommendedName>
</protein>
<evidence type="ECO:0008006" key="4">
    <source>
        <dbReference type="Google" id="ProtNLM"/>
    </source>
</evidence>
<name>A0ABT6QHA2_9PSED</name>
<dbReference type="EMBL" id="JARBWL010000001">
    <property type="protein sequence ID" value="MDI2590160.1"/>
    <property type="molecule type" value="Genomic_DNA"/>
</dbReference>
<evidence type="ECO:0000313" key="2">
    <source>
        <dbReference type="EMBL" id="MDI2590160.1"/>
    </source>
</evidence>
<feature type="region of interest" description="Disordered" evidence="1">
    <location>
        <begin position="1"/>
        <end position="24"/>
    </location>
</feature>
<keyword evidence="3" id="KW-1185">Reference proteome</keyword>